<protein>
    <submittedName>
        <fullName evidence="2">Api2p</fullName>
    </submittedName>
</protein>
<dbReference type="Proteomes" id="UP000000286">
    <property type="component" value="Chromosome IV"/>
</dbReference>
<name>C8Z684_YEAS8</name>
<evidence type="ECO:0000256" key="1">
    <source>
        <dbReference type="SAM" id="MobiDB-lite"/>
    </source>
</evidence>
<feature type="region of interest" description="Disordered" evidence="1">
    <location>
        <begin position="67"/>
        <end position="96"/>
    </location>
</feature>
<evidence type="ECO:0000313" key="3">
    <source>
        <dbReference type="Proteomes" id="UP000000286"/>
    </source>
</evidence>
<organism evidence="2 3">
    <name type="scientific">Saccharomyces cerevisiae (strain Lalvin EC1118 / Prise de mousse)</name>
    <name type="common">Baker's yeast</name>
    <dbReference type="NCBI Taxonomy" id="643680"/>
    <lineage>
        <taxon>Eukaryota</taxon>
        <taxon>Fungi</taxon>
        <taxon>Dikarya</taxon>
        <taxon>Ascomycota</taxon>
        <taxon>Saccharomycotina</taxon>
        <taxon>Saccharomycetes</taxon>
        <taxon>Saccharomycetales</taxon>
        <taxon>Saccharomycetaceae</taxon>
        <taxon>Saccharomyces</taxon>
    </lineage>
</organism>
<proteinExistence type="predicted"/>
<evidence type="ECO:0000313" key="2">
    <source>
        <dbReference type="EMBL" id="CAY79023.1"/>
    </source>
</evidence>
<sequence length="109" mass="12598">MEKKIKNFSSSLYMRRKARKTTAMTHSTISHVTNVKKAMIFFLLSFSHFSSEYSACKKKRRGSGLRYFGNKLWRPTPRSGQSGQSRPKTGPHGSQRVVFLELKKAQRWA</sequence>
<accession>C8Z684</accession>
<gene>
    <name evidence="2" type="ORF">EC1118_1D0_8471g</name>
</gene>
<reference evidence="2 3" key="1">
    <citation type="journal article" date="2009" name="Proc. Natl. Acad. Sci. U.S.A.">
        <title>Eukaryote-to-eukaryote gene transfer events revealed by the genome sequence of the wine yeast Saccharomyces cerevisiae EC1118.</title>
        <authorList>
            <person name="Novo M."/>
            <person name="Bigey F."/>
            <person name="Beyne E."/>
            <person name="Galeote V."/>
            <person name="Gavory F."/>
            <person name="Mallet S."/>
            <person name="Cambot B."/>
            <person name="Legras J.L."/>
            <person name="Wincker P."/>
            <person name="Casaregola S."/>
            <person name="Dequin S."/>
        </authorList>
    </citation>
    <scope>NUCLEOTIDE SEQUENCE [LARGE SCALE GENOMIC DNA]</scope>
    <source>
        <strain evidence="3">Lalvin EC1118 / Prise de mousse</strain>
    </source>
</reference>
<dbReference type="HOGENOM" id="CLU_2186014_0_0_1"/>
<feature type="compositionally biased region" description="Polar residues" evidence="1">
    <location>
        <begin position="78"/>
        <end position="87"/>
    </location>
</feature>
<dbReference type="EMBL" id="FN393063">
    <property type="protein sequence ID" value="CAY79023.1"/>
    <property type="molecule type" value="Genomic_DNA"/>
</dbReference>
<dbReference type="AlphaFoldDB" id="C8Z684"/>